<proteinExistence type="predicted"/>
<organism evidence="2">
    <name type="scientific">Salvia miltiorrhiza</name>
    <name type="common">Chinese sage</name>
    <dbReference type="NCBI Taxonomy" id="226208"/>
    <lineage>
        <taxon>Eukaryota</taxon>
        <taxon>Viridiplantae</taxon>
        <taxon>Streptophyta</taxon>
        <taxon>Embryophyta</taxon>
        <taxon>Tracheophyta</taxon>
        <taxon>Spermatophyta</taxon>
        <taxon>Magnoliopsida</taxon>
        <taxon>eudicotyledons</taxon>
        <taxon>Gunneridae</taxon>
        <taxon>Pentapetalae</taxon>
        <taxon>asterids</taxon>
        <taxon>lamiids</taxon>
        <taxon>Lamiales</taxon>
        <taxon>Lamiaceae</taxon>
        <taxon>Nepetoideae</taxon>
        <taxon>Mentheae</taxon>
        <taxon>Salviinae</taxon>
        <taxon>Salvia</taxon>
        <taxon>Salvia incertae sedis</taxon>
    </lineage>
</organism>
<dbReference type="AlphaFoldDB" id="V9P511"/>
<keyword evidence="2" id="KW-0496">Mitochondrion</keyword>
<dbReference type="RefSeq" id="YP_008992374.1">
    <property type="nucleotide sequence ID" value="NC_023209.1"/>
</dbReference>
<evidence type="ECO:0000256" key="1">
    <source>
        <dbReference type="SAM" id="MobiDB-lite"/>
    </source>
</evidence>
<dbReference type="KEGG" id="smil:18126382"/>
<feature type="compositionally biased region" description="Basic and acidic residues" evidence="1">
    <location>
        <begin position="100"/>
        <end position="110"/>
    </location>
</feature>
<reference evidence="2" key="1">
    <citation type="submission" date="2013-05" db="EMBL/GenBank/DDBJ databases">
        <title>The Mitochondrial Genome of the medicinal plant Salvia miltiorrhiza.</title>
        <authorList>
            <person name="Qian J."/>
        </authorList>
    </citation>
    <scope>NUCLEOTIDE SEQUENCE</scope>
</reference>
<dbReference type="EMBL" id="KF177345">
    <property type="protein sequence ID" value="AGU16636.1"/>
    <property type="molecule type" value="Genomic_DNA"/>
</dbReference>
<name>V9P511_SALMI</name>
<dbReference type="GeneID" id="18126382"/>
<feature type="compositionally biased region" description="Low complexity" evidence="1">
    <location>
        <begin position="87"/>
        <end position="99"/>
    </location>
</feature>
<sequence>MLSLLRRKFHSQRTITIHRSAKTRIRTRPLSSGIPPSCMSSGVLAEIKWANYSLGLPSVRPERLRIQMRKRKTRCPGRVFEFSLLPKPLFSTPTPSPSSDTRDSNPRYKL</sequence>
<evidence type="ECO:0000313" key="2">
    <source>
        <dbReference type="EMBL" id="AGU16636.1"/>
    </source>
</evidence>
<accession>V9P511</accession>
<gene>
    <name evidence="2" type="primary">orf110c</name>
    <name evidence="2" type="ORF">Salmi_Mp108</name>
</gene>
<geneLocation type="mitochondrion" evidence="2"/>
<protein>
    <submittedName>
        <fullName evidence="2">Uncharacterized protein</fullName>
    </submittedName>
</protein>
<feature type="region of interest" description="Disordered" evidence="1">
    <location>
        <begin position="87"/>
        <end position="110"/>
    </location>
</feature>